<accession>A0A9K3JT48</accession>
<comment type="caution">
    <text evidence="1">The sequence shown here is derived from an EMBL/GenBank/DDBJ whole genome shotgun (WGS) entry which is preliminary data.</text>
</comment>
<dbReference type="Proteomes" id="UP000215914">
    <property type="component" value="Unassembled WGS sequence"/>
</dbReference>
<sequence>MAEQRHPVPSFPTMKISFVSSSLPFPRFFTTGHLNSRFVAAETTIVSDGQSHYQAVVVAALGYFL</sequence>
<evidence type="ECO:0000313" key="1">
    <source>
        <dbReference type="EMBL" id="KAF5820787.1"/>
    </source>
</evidence>
<reference evidence="1" key="1">
    <citation type="journal article" date="2017" name="Nature">
        <title>The sunflower genome provides insights into oil metabolism, flowering and Asterid evolution.</title>
        <authorList>
            <person name="Badouin H."/>
            <person name="Gouzy J."/>
            <person name="Grassa C.J."/>
            <person name="Murat F."/>
            <person name="Staton S.E."/>
            <person name="Cottret L."/>
            <person name="Lelandais-Briere C."/>
            <person name="Owens G.L."/>
            <person name="Carrere S."/>
            <person name="Mayjonade B."/>
            <person name="Legrand L."/>
            <person name="Gill N."/>
            <person name="Kane N.C."/>
            <person name="Bowers J.E."/>
            <person name="Hubner S."/>
            <person name="Bellec A."/>
            <person name="Berard A."/>
            <person name="Berges H."/>
            <person name="Blanchet N."/>
            <person name="Boniface M.C."/>
            <person name="Brunel D."/>
            <person name="Catrice O."/>
            <person name="Chaidir N."/>
            <person name="Claudel C."/>
            <person name="Donnadieu C."/>
            <person name="Faraut T."/>
            <person name="Fievet G."/>
            <person name="Helmstetter N."/>
            <person name="King M."/>
            <person name="Knapp S.J."/>
            <person name="Lai Z."/>
            <person name="Le Paslier M.C."/>
            <person name="Lippi Y."/>
            <person name="Lorenzon L."/>
            <person name="Mandel J.R."/>
            <person name="Marage G."/>
            <person name="Marchand G."/>
            <person name="Marquand E."/>
            <person name="Bret-Mestries E."/>
            <person name="Morien E."/>
            <person name="Nambeesan S."/>
            <person name="Nguyen T."/>
            <person name="Pegot-Espagnet P."/>
            <person name="Pouilly N."/>
            <person name="Raftis F."/>
            <person name="Sallet E."/>
            <person name="Schiex T."/>
            <person name="Thomas J."/>
            <person name="Vandecasteele C."/>
            <person name="Vares D."/>
            <person name="Vear F."/>
            <person name="Vautrin S."/>
            <person name="Crespi M."/>
            <person name="Mangin B."/>
            <person name="Burke J.M."/>
            <person name="Salse J."/>
            <person name="Munos S."/>
            <person name="Vincourt P."/>
            <person name="Rieseberg L.H."/>
            <person name="Langlade N.B."/>
        </authorList>
    </citation>
    <scope>NUCLEOTIDE SEQUENCE</scope>
    <source>
        <tissue evidence="1">Leaves</tissue>
    </source>
</reference>
<keyword evidence="2" id="KW-1185">Reference proteome</keyword>
<protein>
    <submittedName>
        <fullName evidence="1">Uncharacterized protein</fullName>
    </submittedName>
</protein>
<dbReference type="AlphaFoldDB" id="A0A9K3JT48"/>
<reference evidence="1" key="2">
    <citation type="submission" date="2020-06" db="EMBL/GenBank/DDBJ databases">
        <title>Helianthus annuus Genome sequencing and assembly Release 2.</title>
        <authorList>
            <person name="Gouzy J."/>
            <person name="Langlade N."/>
            <person name="Munos S."/>
        </authorList>
    </citation>
    <scope>NUCLEOTIDE SEQUENCE</scope>
    <source>
        <tissue evidence="1">Leaves</tissue>
    </source>
</reference>
<name>A0A9K3JT48_HELAN</name>
<evidence type="ECO:0000313" key="2">
    <source>
        <dbReference type="Proteomes" id="UP000215914"/>
    </source>
</evidence>
<dbReference type="EMBL" id="MNCJ02000316">
    <property type="protein sequence ID" value="KAF5820787.1"/>
    <property type="molecule type" value="Genomic_DNA"/>
</dbReference>
<dbReference type="Gramene" id="mRNA:HanXRQr2_Chr01g0006141">
    <property type="protein sequence ID" value="CDS:HanXRQr2_Chr01g0006141.1"/>
    <property type="gene ID" value="HanXRQr2_Chr01g0006141"/>
</dbReference>
<proteinExistence type="predicted"/>
<gene>
    <name evidence="1" type="ORF">HanXRQr2_Chr01g0006141</name>
</gene>
<organism evidence="1 2">
    <name type="scientific">Helianthus annuus</name>
    <name type="common">Common sunflower</name>
    <dbReference type="NCBI Taxonomy" id="4232"/>
    <lineage>
        <taxon>Eukaryota</taxon>
        <taxon>Viridiplantae</taxon>
        <taxon>Streptophyta</taxon>
        <taxon>Embryophyta</taxon>
        <taxon>Tracheophyta</taxon>
        <taxon>Spermatophyta</taxon>
        <taxon>Magnoliopsida</taxon>
        <taxon>eudicotyledons</taxon>
        <taxon>Gunneridae</taxon>
        <taxon>Pentapetalae</taxon>
        <taxon>asterids</taxon>
        <taxon>campanulids</taxon>
        <taxon>Asterales</taxon>
        <taxon>Asteraceae</taxon>
        <taxon>Asteroideae</taxon>
        <taxon>Heliantheae alliance</taxon>
        <taxon>Heliantheae</taxon>
        <taxon>Helianthus</taxon>
    </lineage>
</organism>